<dbReference type="EMBL" id="FQWL01000002">
    <property type="protein sequence ID" value="SHG55369.1"/>
    <property type="molecule type" value="Genomic_DNA"/>
</dbReference>
<evidence type="ECO:0000256" key="3">
    <source>
        <dbReference type="ARBA" id="ARBA00022991"/>
    </source>
</evidence>
<gene>
    <name evidence="6" type="ORF">SAMN04488116_1735</name>
</gene>
<evidence type="ECO:0000259" key="5">
    <source>
        <dbReference type="PROSITE" id="PS50113"/>
    </source>
</evidence>
<keyword evidence="7" id="KW-1185">Reference proteome</keyword>
<dbReference type="InterPro" id="IPR000700">
    <property type="entry name" value="PAS-assoc_C"/>
</dbReference>
<dbReference type="AlphaFoldDB" id="A0A1M5KS49"/>
<dbReference type="Gene3D" id="3.30.450.20">
    <property type="entry name" value="PAS domain"/>
    <property type="match status" value="1"/>
</dbReference>
<dbReference type="PANTHER" id="PTHR47429">
    <property type="entry name" value="PROTEIN TWIN LOV 1"/>
    <property type="match status" value="1"/>
</dbReference>
<accession>A0A1M5KS49</accession>
<feature type="domain" description="PAC" evidence="5">
    <location>
        <begin position="138"/>
        <end position="181"/>
    </location>
</feature>
<dbReference type="SUPFAM" id="SSF55785">
    <property type="entry name" value="PYP-like sensor domain (PAS domain)"/>
    <property type="match status" value="1"/>
</dbReference>
<evidence type="ECO:0000256" key="1">
    <source>
        <dbReference type="ARBA" id="ARBA00022630"/>
    </source>
</evidence>
<dbReference type="STRING" id="570519.SAMN04488116_1735"/>
<evidence type="ECO:0000313" key="7">
    <source>
        <dbReference type="Proteomes" id="UP000184532"/>
    </source>
</evidence>
<dbReference type="Proteomes" id="UP000184532">
    <property type="component" value="Unassembled WGS sequence"/>
</dbReference>
<dbReference type="NCBIfam" id="TIGR00229">
    <property type="entry name" value="sensory_box"/>
    <property type="match status" value="1"/>
</dbReference>
<dbReference type="CDD" id="cd00130">
    <property type="entry name" value="PAS"/>
    <property type="match status" value="1"/>
</dbReference>
<protein>
    <submittedName>
        <fullName evidence="6">PAS domain S-box-containing protein</fullName>
    </submittedName>
</protein>
<name>A0A1M5KS49_9FLAO</name>
<keyword evidence="3" id="KW-0157">Chromophore</keyword>
<dbReference type="InterPro" id="IPR035965">
    <property type="entry name" value="PAS-like_dom_sf"/>
</dbReference>
<dbReference type="InterPro" id="IPR000014">
    <property type="entry name" value="PAS"/>
</dbReference>
<organism evidence="6 7">
    <name type="scientific">Flagellimonas flava</name>
    <dbReference type="NCBI Taxonomy" id="570519"/>
    <lineage>
        <taxon>Bacteria</taxon>
        <taxon>Pseudomonadati</taxon>
        <taxon>Bacteroidota</taxon>
        <taxon>Flavobacteriia</taxon>
        <taxon>Flavobacteriales</taxon>
        <taxon>Flavobacteriaceae</taxon>
        <taxon>Flagellimonas</taxon>
    </lineage>
</organism>
<evidence type="ECO:0000313" key="6">
    <source>
        <dbReference type="EMBL" id="SHG55369.1"/>
    </source>
</evidence>
<keyword evidence="1" id="KW-0285">Flavoprotein</keyword>
<keyword evidence="2" id="KW-0288">FMN</keyword>
<sequence>MFFFIVLGMEKMRFYDEAAHNFYAKMELQGYPLSALDFYAQHFTKLCKDLQDVHGLSSLAEEGKWHKSAKFRDEIVDKEQVIVVTDTNLNIVFATQNMTEMNGYQPNEVLGKKPKMFQGEGTCKETTKKVSLAIKNYKPFEVILTNYRKNGTPYQCWIKGSPVFDTAGKVVNFIAFEKEVA</sequence>
<evidence type="ECO:0000256" key="2">
    <source>
        <dbReference type="ARBA" id="ARBA00022643"/>
    </source>
</evidence>
<dbReference type="Pfam" id="PF13426">
    <property type="entry name" value="PAS_9"/>
    <property type="match status" value="1"/>
</dbReference>
<feature type="domain" description="PAS" evidence="4">
    <location>
        <begin position="82"/>
        <end position="112"/>
    </location>
</feature>
<dbReference type="PROSITE" id="PS50113">
    <property type="entry name" value="PAC"/>
    <property type="match status" value="1"/>
</dbReference>
<dbReference type="PROSITE" id="PS50112">
    <property type="entry name" value="PAS"/>
    <property type="match status" value="1"/>
</dbReference>
<reference evidence="7" key="1">
    <citation type="submission" date="2016-11" db="EMBL/GenBank/DDBJ databases">
        <authorList>
            <person name="Varghese N."/>
            <person name="Submissions S."/>
        </authorList>
    </citation>
    <scope>NUCLEOTIDE SEQUENCE [LARGE SCALE GENOMIC DNA]</scope>
    <source>
        <strain evidence="7">DSM 22638</strain>
    </source>
</reference>
<evidence type="ECO:0000259" key="4">
    <source>
        <dbReference type="PROSITE" id="PS50112"/>
    </source>
</evidence>
<dbReference type="RefSeq" id="WP_165614875.1">
    <property type="nucleotide sequence ID" value="NZ_FQWL01000002.1"/>
</dbReference>
<proteinExistence type="predicted"/>
<dbReference type="PANTHER" id="PTHR47429:SF2">
    <property type="entry name" value="PROTEIN TWIN LOV 1"/>
    <property type="match status" value="1"/>
</dbReference>